<keyword evidence="9" id="KW-1185">Reference proteome</keyword>
<evidence type="ECO:0000256" key="3">
    <source>
        <dbReference type="ARBA" id="ARBA00022692"/>
    </source>
</evidence>
<evidence type="ECO:0000313" key="8">
    <source>
        <dbReference type="EMBL" id="BEH91687.1"/>
    </source>
</evidence>
<evidence type="ECO:0000256" key="6">
    <source>
        <dbReference type="SAM" id="Phobius"/>
    </source>
</evidence>
<dbReference type="PANTHER" id="PTHR30294:SF29">
    <property type="entry name" value="MULTIDRUG ABC TRANSPORTER PERMEASE YBHS-RELATED"/>
    <property type="match status" value="1"/>
</dbReference>
<proteinExistence type="predicted"/>
<feature type="transmembrane region" description="Helical" evidence="6">
    <location>
        <begin position="238"/>
        <end position="260"/>
    </location>
</feature>
<feature type="transmembrane region" description="Helical" evidence="6">
    <location>
        <begin position="369"/>
        <end position="389"/>
    </location>
</feature>
<dbReference type="RefSeq" id="WP_338617524.1">
    <property type="nucleotide sequence ID" value="NZ_AP028127.1"/>
</dbReference>
<dbReference type="PANTHER" id="PTHR30294">
    <property type="entry name" value="MEMBRANE COMPONENT OF ABC TRANSPORTER YHHJ-RELATED"/>
    <property type="match status" value="1"/>
</dbReference>
<keyword evidence="2" id="KW-1003">Cell membrane</keyword>
<feature type="transmembrane region" description="Helical" evidence="6">
    <location>
        <begin position="20"/>
        <end position="42"/>
    </location>
</feature>
<feature type="transmembrane region" description="Helical" evidence="6">
    <location>
        <begin position="281"/>
        <end position="307"/>
    </location>
</feature>
<feature type="domain" description="ABC-2 type transporter transmembrane" evidence="7">
    <location>
        <begin position="22"/>
        <end position="385"/>
    </location>
</feature>
<dbReference type="InterPro" id="IPR051449">
    <property type="entry name" value="ABC-2_transporter_component"/>
</dbReference>
<organism evidence="8 9">
    <name type="scientific">Turicibacter faecis</name>
    <dbReference type="NCBI Taxonomy" id="2963365"/>
    <lineage>
        <taxon>Bacteria</taxon>
        <taxon>Bacillati</taxon>
        <taxon>Bacillota</taxon>
        <taxon>Erysipelotrichia</taxon>
        <taxon>Erysipelotrichales</taxon>
        <taxon>Turicibacteraceae</taxon>
        <taxon>Turicibacter</taxon>
    </lineage>
</organism>
<evidence type="ECO:0000256" key="2">
    <source>
        <dbReference type="ARBA" id="ARBA00022475"/>
    </source>
</evidence>
<accession>A0ABN6ZCY0</accession>
<comment type="subcellular location">
    <subcellularLocation>
        <location evidence="1">Cell membrane</location>
        <topology evidence="1">Multi-pass membrane protein</topology>
    </subcellularLocation>
</comment>
<evidence type="ECO:0000256" key="4">
    <source>
        <dbReference type="ARBA" id="ARBA00022989"/>
    </source>
</evidence>
<evidence type="ECO:0000259" key="7">
    <source>
        <dbReference type="Pfam" id="PF12698"/>
    </source>
</evidence>
<dbReference type="Proteomes" id="UP001432099">
    <property type="component" value="Chromosome"/>
</dbReference>
<keyword evidence="5 6" id="KW-0472">Membrane</keyword>
<feature type="transmembrane region" description="Helical" evidence="6">
    <location>
        <begin position="313"/>
        <end position="333"/>
    </location>
</feature>
<evidence type="ECO:0000256" key="5">
    <source>
        <dbReference type="ARBA" id="ARBA00023136"/>
    </source>
</evidence>
<keyword evidence="4 6" id="KW-1133">Transmembrane helix</keyword>
<name>A0ABN6ZCY0_9FIRM</name>
<dbReference type="Pfam" id="PF12698">
    <property type="entry name" value="ABC2_membrane_3"/>
    <property type="match status" value="1"/>
</dbReference>
<evidence type="ECO:0000313" key="9">
    <source>
        <dbReference type="Proteomes" id="UP001432099"/>
    </source>
</evidence>
<dbReference type="EMBL" id="AP028127">
    <property type="protein sequence ID" value="BEH91687.1"/>
    <property type="molecule type" value="Genomic_DNA"/>
</dbReference>
<reference evidence="8" key="1">
    <citation type="journal article" date="2024" name="Int. J. Syst. Evol. Microbiol.">
        <title>Turicibacter faecis sp. nov., isolated from faeces of heart failure mouse model.</title>
        <authorList>
            <person name="Imamura Y."/>
            <person name="Motooka D."/>
            <person name="Nakajima Y."/>
            <person name="Ito S."/>
            <person name="Kitakaze M."/>
            <person name="Iida T."/>
            <person name="Nakamura S."/>
        </authorList>
    </citation>
    <scope>NUCLEOTIDE SEQUENCE</scope>
    <source>
        <strain evidence="8">TC023</strain>
    </source>
</reference>
<protein>
    <submittedName>
        <fullName evidence="8">Sodium export permease</fullName>
    </submittedName>
</protein>
<keyword evidence="3 6" id="KW-0812">Transmembrane</keyword>
<evidence type="ECO:0000256" key="1">
    <source>
        <dbReference type="ARBA" id="ARBA00004651"/>
    </source>
</evidence>
<dbReference type="InterPro" id="IPR013525">
    <property type="entry name" value="ABC2_TM"/>
</dbReference>
<gene>
    <name evidence="8" type="ORF">T23_17890</name>
</gene>
<sequence>MKQFLTVLYFELTHYFKSKGYVLTTILVSALLIVGLSLPSVFDMSQWIPSLEETSSEEKAEDLSDGEQSHLAILDKGQWIHSDYLAEFFPSVKFVDVDSEDEMKDLIEKEEVDGGFVVHSSTNFDYIVQNSTFSDSNEAIFSEMLSLINRVNYAAKHGLNFEELESSYNAPITSETTILGKDGIYNYTYTYLLVIGLYFMIITYGQLIATSVTSEKSNRAIEILVTSVHPTSLICGKVIAAALASFIQFGLMIASGMIAYQVNKGAWNSMLDGIFDIPHDILIIFAFFGGVGYLFYAFIFGVLGALVSKTEDVSSSITSITMIFVIVFFVTMFGMGDVESSAMKIASFIPFSSFMTMPTRFAMGSVSFLEISISFILLILSTIVVAYTATKIYRMATLRYGNPIKLKDALKLIKTNK</sequence>
<feature type="transmembrane region" description="Helical" evidence="6">
    <location>
        <begin position="189"/>
        <end position="209"/>
    </location>
</feature>